<reference evidence="2" key="1">
    <citation type="submission" date="2022-11" db="UniProtKB">
        <authorList>
            <consortium name="WormBaseParasite"/>
        </authorList>
    </citation>
    <scope>IDENTIFICATION</scope>
</reference>
<evidence type="ECO:0000313" key="1">
    <source>
        <dbReference type="Proteomes" id="UP000887579"/>
    </source>
</evidence>
<evidence type="ECO:0000313" key="2">
    <source>
        <dbReference type="WBParaSite" id="ES5_v2.g29591.t1"/>
    </source>
</evidence>
<protein>
    <submittedName>
        <fullName evidence="2">Uncharacterized protein</fullName>
    </submittedName>
</protein>
<dbReference type="WBParaSite" id="ES5_v2.g29591.t1">
    <property type="protein sequence ID" value="ES5_v2.g29591.t1"/>
    <property type="gene ID" value="ES5_v2.g29591"/>
</dbReference>
<accession>A0AC34GIN6</accession>
<dbReference type="Proteomes" id="UP000887579">
    <property type="component" value="Unplaced"/>
</dbReference>
<name>A0AC34GIN6_9BILA</name>
<sequence>MLKGGGSSSHNDGNRGRSSDIGNLIGGLIGGGGGNDPGRHPQSGGHKKDKSGLNIGSLIGGFIGDNKYSGGGPRTDSRFLTGGVSDMLGNLIGKAAHKYFGVDPATGKIIGSIAGNVIFQLGGKDNNLGSIGKKTLDRIITGKFRKHTEPFVKPEPGTTAGPTRRTTSGAIQDFYGIREE</sequence>
<proteinExistence type="predicted"/>
<organism evidence="1 2">
    <name type="scientific">Panagrolaimus sp. ES5</name>
    <dbReference type="NCBI Taxonomy" id="591445"/>
    <lineage>
        <taxon>Eukaryota</taxon>
        <taxon>Metazoa</taxon>
        <taxon>Ecdysozoa</taxon>
        <taxon>Nematoda</taxon>
        <taxon>Chromadorea</taxon>
        <taxon>Rhabditida</taxon>
        <taxon>Tylenchina</taxon>
        <taxon>Panagrolaimomorpha</taxon>
        <taxon>Panagrolaimoidea</taxon>
        <taxon>Panagrolaimidae</taxon>
        <taxon>Panagrolaimus</taxon>
    </lineage>
</organism>